<dbReference type="Gene3D" id="2.40.10.340">
    <property type="entry name" value="Rod shape-determining protein MreC, domain 1"/>
    <property type="match status" value="1"/>
</dbReference>
<evidence type="ECO:0000259" key="7">
    <source>
        <dbReference type="Pfam" id="PF04085"/>
    </source>
</evidence>
<accession>A0ABS8GAN2</accession>
<protein>
    <recommendedName>
        <fullName evidence="2 5">Cell shape-determining protein MreC</fullName>
    </recommendedName>
    <alternativeName>
        <fullName evidence="4 5">Cell shape protein MreC</fullName>
    </alternativeName>
</protein>
<name>A0ABS8GAN2_9ALTE</name>
<evidence type="ECO:0000313" key="8">
    <source>
        <dbReference type="EMBL" id="MCC2617650.1"/>
    </source>
</evidence>
<evidence type="ECO:0000256" key="3">
    <source>
        <dbReference type="ARBA" id="ARBA00022960"/>
    </source>
</evidence>
<keyword evidence="9" id="KW-1185">Reference proteome</keyword>
<dbReference type="InterPro" id="IPR055342">
    <property type="entry name" value="MreC_beta-barrel_core"/>
</dbReference>
<gene>
    <name evidence="8" type="primary">mreC</name>
    <name evidence="8" type="ORF">LJ739_15460</name>
</gene>
<dbReference type="InterPro" id="IPR042177">
    <property type="entry name" value="Cell/Rod_1"/>
</dbReference>
<dbReference type="Pfam" id="PF04085">
    <property type="entry name" value="MreC"/>
    <property type="match status" value="1"/>
</dbReference>
<dbReference type="RefSeq" id="WP_229161960.1">
    <property type="nucleotide sequence ID" value="NZ_JAJEWP010000005.1"/>
</dbReference>
<evidence type="ECO:0000256" key="4">
    <source>
        <dbReference type="ARBA" id="ARBA00032089"/>
    </source>
</evidence>
<organism evidence="8 9">
    <name type="scientific">Fluctibacter halophilus</name>
    <dbReference type="NCBI Taxonomy" id="226011"/>
    <lineage>
        <taxon>Bacteria</taxon>
        <taxon>Pseudomonadati</taxon>
        <taxon>Pseudomonadota</taxon>
        <taxon>Gammaproteobacteria</taxon>
        <taxon>Alteromonadales</taxon>
        <taxon>Alteromonadaceae</taxon>
        <taxon>Fluctibacter</taxon>
    </lineage>
</organism>
<dbReference type="Gene3D" id="2.40.10.350">
    <property type="entry name" value="Rod shape-determining protein MreC, domain 2"/>
    <property type="match status" value="1"/>
</dbReference>
<sequence>MNTMFTRGPSLPHRTVLALCLSILLILVDHRLDGFAAVKVYLNSLVSPIQYLASLPGQMLSASANRLVSHQQLVAENARLTLQAARMQEKLQRFELLKSENDRLRTLLGSPVRPDAQIMVAELMAVDNNPFSHQIVIDKGAIHGVYESQSVLDDKGIVGQIMEVGTTTSRVLLIADITHAIPLRIARNNVRLVASGSGQLDELFVEHVPHSADIQVGDELVSSGLGNVFPEGYPAAKITSIVRDESRPFAQVRARPMAQLDRLKYLLLLWPSDAPVQPVFDGQGES</sequence>
<comment type="caution">
    <text evidence="8">The sequence shown here is derived from an EMBL/GenBank/DDBJ whole genome shotgun (WGS) entry which is preliminary data.</text>
</comment>
<dbReference type="InterPro" id="IPR042175">
    <property type="entry name" value="Cell/Rod_MreC_2"/>
</dbReference>
<evidence type="ECO:0000256" key="2">
    <source>
        <dbReference type="ARBA" id="ARBA00013855"/>
    </source>
</evidence>
<evidence type="ECO:0000313" key="9">
    <source>
        <dbReference type="Proteomes" id="UP001520878"/>
    </source>
</evidence>
<proteinExistence type="inferred from homology"/>
<feature type="domain" description="Rod shape-determining protein MreC beta-barrel core" evidence="7">
    <location>
        <begin position="124"/>
        <end position="270"/>
    </location>
</feature>
<dbReference type="PANTHER" id="PTHR34138">
    <property type="entry name" value="CELL SHAPE-DETERMINING PROTEIN MREC"/>
    <property type="match status" value="1"/>
</dbReference>
<dbReference type="PIRSF" id="PIRSF038471">
    <property type="entry name" value="MreC"/>
    <property type="match status" value="1"/>
</dbReference>
<dbReference type="EMBL" id="JAJEWP010000005">
    <property type="protein sequence ID" value="MCC2617650.1"/>
    <property type="molecule type" value="Genomic_DNA"/>
</dbReference>
<dbReference type="InterPro" id="IPR007221">
    <property type="entry name" value="MreC"/>
</dbReference>
<dbReference type="NCBIfam" id="TIGR00219">
    <property type="entry name" value="mreC"/>
    <property type="match status" value="1"/>
</dbReference>
<dbReference type="Proteomes" id="UP001520878">
    <property type="component" value="Unassembled WGS sequence"/>
</dbReference>
<comment type="function">
    <text evidence="5">Involved in formation and maintenance of cell shape.</text>
</comment>
<keyword evidence="3 5" id="KW-0133">Cell shape</keyword>
<dbReference type="PANTHER" id="PTHR34138:SF1">
    <property type="entry name" value="CELL SHAPE-DETERMINING PROTEIN MREC"/>
    <property type="match status" value="1"/>
</dbReference>
<evidence type="ECO:0000256" key="5">
    <source>
        <dbReference type="PIRNR" id="PIRNR038471"/>
    </source>
</evidence>
<comment type="similarity">
    <text evidence="1 5">Belongs to the MreC family.</text>
</comment>
<keyword evidence="6" id="KW-0175">Coiled coil</keyword>
<evidence type="ECO:0000256" key="6">
    <source>
        <dbReference type="SAM" id="Coils"/>
    </source>
</evidence>
<feature type="coiled-coil region" evidence="6">
    <location>
        <begin position="70"/>
        <end position="107"/>
    </location>
</feature>
<reference evidence="8 9" key="1">
    <citation type="submission" date="2021-10" db="EMBL/GenBank/DDBJ databases">
        <title>Draft genome of Aestuariibacter halophilus JC2043.</title>
        <authorList>
            <person name="Emsley S.A."/>
            <person name="Pfannmuller K.M."/>
            <person name="Ushijima B."/>
            <person name="Saw J.H."/>
            <person name="Videau P."/>
        </authorList>
    </citation>
    <scope>NUCLEOTIDE SEQUENCE [LARGE SCALE GENOMIC DNA]</scope>
    <source>
        <strain evidence="8 9">JC2043</strain>
    </source>
</reference>
<evidence type="ECO:0000256" key="1">
    <source>
        <dbReference type="ARBA" id="ARBA00009369"/>
    </source>
</evidence>